<dbReference type="GO" id="GO:0003677">
    <property type="term" value="F:DNA binding"/>
    <property type="evidence" value="ECO:0007669"/>
    <property type="project" value="InterPro"/>
</dbReference>
<organism evidence="2 3">
    <name type="scientific">Salmonella phage GG32</name>
    <dbReference type="NCBI Taxonomy" id="1868169"/>
    <lineage>
        <taxon>Viruses</taxon>
        <taxon>Duplodnaviria</taxon>
        <taxon>Heunggongvirae</taxon>
        <taxon>Uroviricota</taxon>
        <taxon>Caudoviricetes</taxon>
        <taxon>Pantevenvirales</taxon>
        <taxon>Ackermannviridae</taxon>
        <taxon>Cvivirinae</taxon>
        <taxon>Kuttervirus</taxon>
        <taxon>Kuttervirus GG32</taxon>
    </lineage>
</organism>
<feature type="domain" description="Nuclease associated modular" evidence="1">
    <location>
        <begin position="197"/>
        <end position="213"/>
    </location>
</feature>
<reference evidence="2 3" key="1">
    <citation type="submission" date="2016-05" db="EMBL/GenBank/DDBJ databases">
        <title>Genome Sequence of Salmonella enterica Serovar Typhimurium Phage GG32 strain from environment in Korea.</title>
        <authorList>
            <person name="Chae S.-J."/>
            <person name="Kwon T."/>
            <person name="Lee S."/>
            <person name="Kim J."/>
            <person name="Yoo C.-K."/>
            <person name="Chung G.T."/>
            <person name="Kim D.-W."/>
            <person name="Lee D.-Y."/>
        </authorList>
    </citation>
    <scope>NUCLEOTIDE SEQUENCE [LARGE SCALE GENOMIC DNA]</scope>
</reference>
<dbReference type="Pfam" id="PF07460">
    <property type="entry name" value="NUMOD3"/>
    <property type="match status" value="1"/>
</dbReference>
<accession>A0A193GYE4</accession>
<dbReference type="GO" id="GO:0004519">
    <property type="term" value="F:endonuclease activity"/>
    <property type="evidence" value="ECO:0007669"/>
    <property type="project" value="UniProtKB-KW"/>
</dbReference>
<keyword evidence="2" id="KW-0540">Nuclease</keyword>
<dbReference type="RefSeq" id="YP_009283967.1">
    <property type="nucleotide sequence ID" value="NC_031045.1"/>
</dbReference>
<dbReference type="EMBL" id="KX245012">
    <property type="protein sequence ID" value="ANN86041.1"/>
    <property type="molecule type" value="Genomic_DNA"/>
</dbReference>
<dbReference type="SUPFAM" id="SSF64496">
    <property type="entry name" value="DNA-binding domain of intron-encoded endonucleases"/>
    <property type="match status" value="1"/>
</dbReference>
<proteinExistence type="predicted"/>
<sequence length="293" mass="34239">MAYQKAIDILEKGYPDMYRLIRRYNFVIQKGSVNTGGEVHHILPKSLYPSFTQDKDNLVRLSPKAHFICHLLLWKITNTREMLFAFSCMKNTMGVLRTSRLYQESKQEFYSKISELSSERMKSDNPMFRKDVREKLSKRNKGSVISQEQRLKASASLKKRWKEQGHPRSGAIISKETRDKISKSNTGKNLRELNPFYGKSHTEESKKAMSEKKLGLMPWEMNRFNEENIPFYLKSDILYSAWLSGSKGVVLCRMVFGNDRYINSIQPIIARFKGGWNPSECPKWLKWRSHHGL</sequence>
<keyword evidence="3" id="KW-1185">Reference proteome</keyword>
<dbReference type="InterPro" id="IPR003611">
    <property type="entry name" value="NUMOD3"/>
</dbReference>
<keyword evidence="2" id="KW-0378">Hydrolase</keyword>
<keyword evidence="2" id="KW-0255">Endonuclease</keyword>
<evidence type="ECO:0000313" key="3">
    <source>
        <dbReference type="Proteomes" id="UP000202398"/>
    </source>
</evidence>
<protein>
    <submittedName>
        <fullName evidence="2">Putative homing endonuclease</fullName>
    </submittedName>
</protein>
<dbReference type="Proteomes" id="UP000202398">
    <property type="component" value="Segment"/>
</dbReference>
<feature type="domain" description="Nuclease associated modular" evidence="1">
    <location>
        <begin position="169"/>
        <end position="185"/>
    </location>
</feature>
<evidence type="ECO:0000259" key="1">
    <source>
        <dbReference type="SMART" id="SM00496"/>
    </source>
</evidence>
<dbReference type="KEGG" id="vg:30313850"/>
<dbReference type="GeneID" id="30313850"/>
<name>A0A193GYE4_9CAUD</name>
<dbReference type="SMART" id="SM00496">
    <property type="entry name" value="IENR2"/>
    <property type="match status" value="2"/>
</dbReference>
<evidence type="ECO:0000313" key="2">
    <source>
        <dbReference type="EMBL" id="ANN86041.1"/>
    </source>
</evidence>